<keyword evidence="2" id="KW-1003">Cell membrane</keyword>
<keyword evidence="9" id="KW-0813">Transport</keyword>
<feature type="domain" description="MotA/TolQ/ExbB proton channel" evidence="11">
    <location>
        <begin position="76"/>
        <end position="205"/>
    </location>
</feature>
<dbReference type="Pfam" id="PF01618">
    <property type="entry name" value="MotA_ExbB"/>
    <property type="match status" value="1"/>
</dbReference>
<name>A0A5C0UHJ0_9RICK</name>
<evidence type="ECO:0000256" key="10">
    <source>
        <dbReference type="SAM" id="Phobius"/>
    </source>
</evidence>
<keyword evidence="9" id="KW-0653">Protein transport</keyword>
<dbReference type="Proteomes" id="UP000323844">
    <property type="component" value="Chromosome"/>
</dbReference>
<evidence type="ECO:0000256" key="7">
    <source>
        <dbReference type="ARBA" id="ARBA00023136"/>
    </source>
</evidence>
<comment type="subcellular location">
    <subcellularLocation>
        <location evidence="1">Cell membrane</location>
        <topology evidence="1">Multi-pass membrane protein</topology>
    </subcellularLocation>
    <subcellularLocation>
        <location evidence="9">Membrane</location>
        <topology evidence="9">Multi-pass membrane protein</topology>
    </subcellularLocation>
</comment>
<keyword evidence="3" id="KW-0997">Cell inner membrane</keyword>
<dbReference type="PANTHER" id="PTHR30625:SF3">
    <property type="entry name" value="TOL-PAL SYSTEM PROTEIN TOLQ"/>
    <property type="match status" value="1"/>
</dbReference>
<feature type="transmembrane region" description="Helical" evidence="10">
    <location>
        <begin position="124"/>
        <end position="148"/>
    </location>
</feature>
<evidence type="ECO:0000256" key="1">
    <source>
        <dbReference type="ARBA" id="ARBA00004651"/>
    </source>
</evidence>
<dbReference type="EMBL" id="CP043312">
    <property type="protein sequence ID" value="QEK39625.1"/>
    <property type="molecule type" value="Genomic_DNA"/>
</dbReference>
<keyword evidence="7 10" id="KW-0472">Membrane</keyword>
<dbReference type="InterPro" id="IPR050790">
    <property type="entry name" value="ExbB/TolQ_transport"/>
</dbReference>
<keyword evidence="6 10" id="KW-1133">Transmembrane helix</keyword>
<feature type="transmembrane region" description="Helical" evidence="10">
    <location>
        <begin position="20"/>
        <end position="42"/>
    </location>
</feature>
<dbReference type="NCBIfam" id="TIGR02796">
    <property type="entry name" value="tolQ"/>
    <property type="match status" value="1"/>
</dbReference>
<dbReference type="GO" id="GO:0017038">
    <property type="term" value="P:protein import"/>
    <property type="evidence" value="ECO:0007669"/>
    <property type="project" value="TreeGrafter"/>
</dbReference>
<evidence type="ECO:0000256" key="3">
    <source>
        <dbReference type="ARBA" id="ARBA00022519"/>
    </source>
</evidence>
<dbReference type="KEGG" id="snay:FZC37_01600"/>
<dbReference type="GO" id="GO:0051301">
    <property type="term" value="P:cell division"/>
    <property type="evidence" value="ECO:0007669"/>
    <property type="project" value="UniProtKB-KW"/>
</dbReference>
<evidence type="ECO:0000313" key="13">
    <source>
        <dbReference type="Proteomes" id="UP000323844"/>
    </source>
</evidence>
<keyword evidence="5 10" id="KW-0812">Transmembrane</keyword>
<organism evidence="12 13">
    <name type="scientific">Candidatus Sneabacter namystus</name>
    <dbReference type="NCBI Taxonomy" id="2601646"/>
    <lineage>
        <taxon>Bacteria</taxon>
        <taxon>Pseudomonadati</taxon>
        <taxon>Pseudomonadota</taxon>
        <taxon>Alphaproteobacteria</taxon>
        <taxon>Rickettsiales</taxon>
        <taxon>Rickettsiaceae</taxon>
        <taxon>Rickettsieae</taxon>
        <taxon>Candidatus Sneabacter</taxon>
    </lineage>
</organism>
<gene>
    <name evidence="12" type="primary">tolQ</name>
    <name evidence="12" type="ORF">FZC37_01600</name>
</gene>
<evidence type="ECO:0000256" key="6">
    <source>
        <dbReference type="ARBA" id="ARBA00022989"/>
    </source>
</evidence>
<dbReference type="PANTHER" id="PTHR30625">
    <property type="entry name" value="PROTEIN TOLQ"/>
    <property type="match status" value="1"/>
</dbReference>
<reference evidence="12 13" key="1">
    <citation type="submission" date="2019-08" db="EMBL/GenBank/DDBJ databases">
        <title>Highly reduced genomes of protist endosymbionts show evolutionary convergence.</title>
        <authorList>
            <person name="George E."/>
            <person name="Husnik F."/>
            <person name="Tashyreva D."/>
            <person name="Prokopchuk G."/>
            <person name="Horak A."/>
            <person name="Kwong W.K."/>
            <person name="Lukes J."/>
            <person name="Keeling P.J."/>
        </authorList>
    </citation>
    <scope>NUCLEOTIDE SEQUENCE [LARGE SCALE GENOMIC DNA]</scope>
    <source>
        <strain evidence="12">1621</strain>
    </source>
</reference>
<protein>
    <submittedName>
        <fullName evidence="12">Protein TolQ</fullName>
    </submittedName>
</protein>
<proteinExistence type="inferred from homology"/>
<comment type="similarity">
    <text evidence="9">Belongs to the exbB/tolQ family.</text>
</comment>
<dbReference type="InterPro" id="IPR014163">
    <property type="entry name" value="Tol-Pal_TolQ"/>
</dbReference>
<accession>A0A5C0UHJ0</accession>
<dbReference type="AlphaFoldDB" id="A0A5C0UHJ0"/>
<evidence type="ECO:0000256" key="2">
    <source>
        <dbReference type="ARBA" id="ARBA00022475"/>
    </source>
</evidence>
<dbReference type="RefSeq" id="WP_148951986.1">
    <property type="nucleotide sequence ID" value="NZ_CP043312.1"/>
</dbReference>
<evidence type="ECO:0000256" key="9">
    <source>
        <dbReference type="RuleBase" id="RU004057"/>
    </source>
</evidence>
<keyword evidence="8" id="KW-0131">Cell cycle</keyword>
<dbReference type="GO" id="GO:0043213">
    <property type="term" value="P:bacteriocin transport"/>
    <property type="evidence" value="ECO:0007669"/>
    <property type="project" value="InterPro"/>
</dbReference>
<dbReference type="InterPro" id="IPR002898">
    <property type="entry name" value="MotA_ExbB_proton_chnl"/>
</dbReference>
<keyword evidence="13" id="KW-1185">Reference proteome</keyword>
<keyword evidence="4" id="KW-0132">Cell division</keyword>
<evidence type="ECO:0000259" key="11">
    <source>
        <dbReference type="Pfam" id="PF01618"/>
    </source>
</evidence>
<evidence type="ECO:0000256" key="5">
    <source>
        <dbReference type="ARBA" id="ARBA00022692"/>
    </source>
</evidence>
<evidence type="ECO:0000256" key="4">
    <source>
        <dbReference type="ARBA" id="ARBA00022618"/>
    </source>
</evidence>
<sequence length="224" mass="24983">MKSGLSFFNLIISADFISQIILLTLVASSICSWAIILERYIFYKRLAYKMHKFDKTFWEAKSLDSLYGSVKSNVSNPLARMFVVSMEECKGAKKPSLMRTAIKERILYAITSVKNLSILDAEKYLAILATLGTKAPFVGLLGTVWGIMRSFQSIAISKNTSLAVVAPGIAEALFATAVGLFVSIPAVISYNIFSMRVNKLESEMQNFLSDLYNLFSRILDEQNI</sequence>
<feature type="transmembrane region" description="Helical" evidence="10">
    <location>
        <begin position="168"/>
        <end position="193"/>
    </location>
</feature>
<evidence type="ECO:0000313" key="12">
    <source>
        <dbReference type="EMBL" id="QEK39625.1"/>
    </source>
</evidence>
<dbReference type="OrthoDB" id="9805133at2"/>
<evidence type="ECO:0000256" key="8">
    <source>
        <dbReference type="ARBA" id="ARBA00023306"/>
    </source>
</evidence>
<dbReference type="GO" id="GO:0005886">
    <property type="term" value="C:plasma membrane"/>
    <property type="evidence" value="ECO:0007669"/>
    <property type="project" value="UniProtKB-SubCell"/>
</dbReference>